<comment type="caution">
    <text evidence="2">The sequence shown here is derived from an EMBL/GenBank/DDBJ whole genome shotgun (WGS) entry which is preliminary data.</text>
</comment>
<evidence type="ECO:0008006" key="4">
    <source>
        <dbReference type="Google" id="ProtNLM"/>
    </source>
</evidence>
<dbReference type="EMBL" id="JBHSCZ010000002">
    <property type="protein sequence ID" value="MFC4262665.1"/>
    <property type="molecule type" value="Genomic_DNA"/>
</dbReference>
<feature type="signal peptide" evidence="1">
    <location>
        <begin position="1"/>
        <end position="25"/>
    </location>
</feature>
<proteinExistence type="predicted"/>
<evidence type="ECO:0000313" key="3">
    <source>
        <dbReference type="Proteomes" id="UP001595907"/>
    </source>
</evidence>
<protein>
    <recommendedName>
        <fullName evidence="4">DUF4595 domain-containing protein</fullName>
    </recommendedName>
</protein>
<dbReference type="Proteomes" id="UP001595907">
    <property type="component" value="Unassembled WGS sequence"/>
</dbReference>
<gene>
    <name evidence="2" type="ORF">ACFOWM_07245</name>
</gene>
<keyword evidence="3" id="KW-1185">Reference proteome</keyword>
<feature type="chain" id="PRO_5047145937" description="DUF4595 domain-containing protein" evidence="1">
    <location>
        <begin position="26"/>
        <end position="273"/>
    </location>
</feature>
<sequence>MKKIKLIPALLFAATLLTTENKAQAPVKNPDVRLSKVVFKGNDFTSETTYFYDTHFKINKIIYKQDGRLHYTINNITFNNLGLLETYTTTYNLKIAPQKTTISYNDDNQVIKIEKIKTIPTDKPVIISSQNYKWSPQQLMVTSAGNTTVYTFDADNNITEISFPTTSGADAFHFNKFDESTNPLTLTGGFVFDKPLSKRNATVQQLGSERYTYNVSYTYQKLLVSKHVPGAAKIPTQYRNGLPLKSTTTWYDPEAKRKLVTENYTYSYINVTH</sequence>
<reference evidence="3" key="1">
    <citation type="journal article" date="2019" name="Int. J. Syst. Evol. Microbiol.">
        <title>The Global Catalogue of Microorganisms (GCM) 10K type strain sequencing project: providing services to taxonomists for standard genome sequencing and annotation.</title>
        <authorList>
            <consortium name="The Broad Institute Genomics Platform"/>
            <consortium name="The Broad Institute Genome Sequencing Center for Infectious Disease"/>
            <person name="Wu L."/>
            <person name="Ma J."/>
        </authorList>
    </citation>
    <scope>NUCLEOTIDE SEQUENCE [LARGE SCALE GENOMIC DNA]</scope>
    <source>
        <strain evidence="3">CECT 8289</strain>
    </source>
</reference>
<organism evidence="2 3">
    <name type="scientific">Ferruginibacter yonginensis</name>
    <dbReference type="NCBI Taxonomy" id="1310416"/>
    <lineage>
        <taxon>Bacteria</taxon>
        <taxon>Pseudomonadati</taxon>
        <taxon>Bacteroidota</taxon>
        <taxon>Chitinophagia</taxon>
        <taxon>Chitinophagales</taxon>
        <taxon>Chitinophagaceae</taxon>
        <taxon>Ferruginibacter</taxon>
    </lineage>
</organism>
<evidence type="ECO:0000256" key="1">
    <source>
        <dbReference type="SAM" id="SignalP"/>
    </source>
</evidence>
<accession>A0ABV8QQY8</accession>
<evidence type="ECO:0000313" key="2">
    <source>
        <dbReference type="EMBL" id="MFC4262665.1"/>
    </source>
</evidence>
<name>A0ABV8QQY8_9BACT</name>
<keyword evidence="1" id="KW-0732">Signal</keyword>
<dbReference type="RefSeq" id="WP_379708333.1">
    <property type="nucleotide sequence ID" value="NZ_JBHSCZ010000002.1"/>
</dbReference>